<dbReference type="RefSeq" id="WP_163735071.1">
    <property type="nucleotide sequence ID" value="NZ_AP022601.1"/>
</dbReference>
<dbReference type="EMBL" id="AP022601">
    <property type="protein sequence ID" value="BBY95665.1"/>
    <property type="molecule type" value="Genomic_DNA"/>
</dbReference>
<evidence type="ECO:0000313" key="2">
    <source>
        <dbReference type="Proteomes" id="UP000465785"/>
    </source>
</evidence>
<organism evidence="1 2">
    <name type="scientific">Mycobacterium gallinarum</name>
    <dbReference type="NCBI Taxonomy" id="39689"/>
    <lineage>
        <taxon>Bacteria</taxon>
        <taxon>Bacillati</taxon>
        <taxon>Actinomycetota</taxon>
        <taxon>Actinomycetes</taxon>
        <taxon>Mycobacteriales</taxon>
        <taxon>Mycobacteriaceae</taxon>
        <taxon>Mycobacterium</taxon>
    </lineage>
</organism>
<proteinExistence type="predicted"/>
<dbReference type="Proteomes" id="UP000465785">
    <property type="component" value="Chromosome"/>
</dbReference>
<reference evidence="1 2" key="1">
    <citation type="journal article" date="2019" name="Emerg. Microbes Infect.">
        <title>Comprehensive subspecies identification of 175 nontuberculous mycobacteria species based on 7547 genomic profiles.</title>
        <authorList>
            <person name="Matsumoto Y."/>
            <person name="Kinjo T."/>
            <person name="Motooka D."/>
            <person name="Nabeya D."/>
            <person name="Jung N."/>
            <person name="Uechi K."/>
            <person name="Horii T."/>
            <person name="Iida T."/>
            <person name="Fujita J."/>
            <person name="Nakamura S."/>
        </authorList>
    </citation>
    <scope>NUCLEOTIDE SEQUENCE [LARGE SCALE GENOMIC DNA]</scope>
    <source>
        <strain evidence="1 2">JCM 6399</strain>
    </source>
</reference>
<protein>
    <submittedName>
        <fullName evidence="1">Uncharacterized protein</fullName>
    </submittedName>
</protein>
<accession>A0A9W4FHY9</accession>
<dbReference type="KEGG" id="mgau:MGALJ_53340"/>
<evidence type="ECO:0000313" key="1">
    <source>
        <dbReference type="EMBL" id="BBY95665.1"/>
    </source>
</evidence>
<name>A0A9W4FHY9_9MYCO</name>
<gene>
    <name evidence="1" type="ORF">MGALJ_53340</name>
</gene>
<keyword evidence="2" id="KW-1185">Reference proteome</keyword>
<dbReference type="AlphaFoldDB" id="A0A9W4FHY9"/>
<sequence length="61" mass="7102">MTDEMPDYVSQAKRWTEATKLVAAGCWHGIRCPQNSYADVLIEKRLWRLRTTTAREHLIAI</sequence>